<organism evidence="2 3">
    <name type="scientific">Hibiscus sabdariffa</name>
    <name type="common">roselle</name>
    <dbReference type="NCBI Taxonomy" id="183260"/>
    <lineage>
        <taxon>Eukaryota</taxon>
        <taxon>Viridiplantae</taxon>
        <taxon>Streptophyta</taxon>
        <taxon>Embryophyta</taxon>
        <taxon>Tracheophyta</taxon>
        <taxon>Spermatophyta</taxon>
        <taxon>Magnoliopsida</taxon>
        <taxon>eudicotyledons</taxon>
        <taxon>Gunneridae</taxon>
        <taxon>Pentapetalae</taxon>
        <taxon>rosids</taxon>
        <taxon>malvids</taxon>
        <taxon>Malvales</taxon>
        <taxon>Malvaceae</taxon>
        <taxon>Malvoideae</taxon>
        <taxon>Hibiscus</taxon>
    </lineage>
</organism>
<reference evidence="2 3" key="1">
    <citation type="journal article" date="2024" name="G3 (Bethesda)">
        <title>Genome assembly of Hibiscus sabdariffa L. provides insights into metabolisms of medicinal natural products.</title>
        <authorList>
            <person name="Kim T."/>
        </authorList>
    </citation>
    <scope>NUCLEOTIDE SEQUENCE [LARGE SCALE GENOMIC DNA]</scope>
    <source>
        <strain evidence="2">TK-2024</strain>
        <tissue evidence="2">Old leaves</tissue>
    </source>
</reference>
<protein>
    <submittedName>
        <fullName evidence="2">Uncharacterized protein</fullName>
    </submittedName>
</protein>
<gene>
    <name evidence="2" type="ORF">V6N11_017287</name>
</gene>
<sequence length="236" mass="25474">MDIANSLLYLTKQGPQGFGSMDLEDELEEQREVTRRMQDSASATFDAYVDKVREHTMLIKMIQNMVAQEEPKQIFVENFMVFLGAIDNGDLQTLQRFDEKDMINTISKLSNSDAGDQGGLECFYGDAISKIGLGPMGLEVKASMDTIIATVKADDSSGGGNGGFSGEYGDGFPKTKLGFEEKAMVKNGGSRGGSKSEFADDYEREGGMADAMEEPNSEGNGLEVELRSAGEYGGGC</sequence>
<evidence type="ECO:0000256" key="1">
    <source>
        <dbReference type="SAM" id="MobiDB-lite"/>
    </source>
</evidence>
<dbReference type="EMBL" id="JBBPBN010000004">
    <property type="protein sequence ID" value="KAK9042208.1"/>
    <property type="molecule type" value="Genomic_DNA"/>
</dbReference>
<evidence type="ECO:0000313" key="2">
    <source>
        <dbReference type="EMBL" id="KAK9042208.1"/>
    </source>
</evidence>
<feature type="region of interest" description="Disordered" evidence="1">
    <location>
        <begin position="185"/>
        <end position="236"/>
    </location>
</feature>
<proteinExistence type="predicted"/>
<accession>A0ABR2TXJ9</accession>
<name>A0ABR2TXJ9_9ROSI</name>
<keyword evidence="3" id="KW-1185">Reference proteome</keyword>
<evidence type="ECO:0000313" key="3">
    <source>
        <dbReference type="Proteomes" id="UP001396334"/>
    </source>
</evidence>
<dbReference type="Proteomes" id="UP001396334">
    <property type="component" value="Unassembled WGS sequence"/>
</dbReference>
<comment type="caution">
    <text evidence="2">The sequence shown here is derived from an EMBL/GenBank/DDBJ whole genome shotgun (WGS) entry which is preliminary data.</text>
</comment>